<dbReference type="Proteomes" id="UP000187191">
    <property type="component" value="Chromosome"/>
</dbReference>
<dbReference type="RefSeq" id="WP_076686126.1">
    <property type="nucleotide sequence ID" value="NZ_CP015588.1"/>
</dbReference>
<dbReference type="EMBL" id="CP015588">
    <property type="protein sequence ID" value="APY88182.1"/>
    <property type="molecule type" value="Genomic_DNA"/>
</dbReference>
<protein>
    <submittedName>
        <fullName evidence="1">Uncharacterized protein</fullName>
    </submittedName>
</protein>
<organism evidence="1 2">
    <name type="scientific">Streptomyces alfalfae</name>
    <dbReference type="NCBI Taxonomy" id="1642299"/>
    <lineage>
        <taxon>Bacteria</taxon>
        <taxon>Bacillati</taxon>
        <taxon>Actinomycetota</taxon>
        <taxon>Actinomycetes</taxon>
        <taxon>Kitasatosporales</taxon>
        <taxon>Streptomycetaceae</taxon>
        <taxon>Streptomyces</taxon>
    </lineage>
</organism>
<gene>
    <name evidence="1" type="ORF">A7J05_23055</name>
</gene>
<keyword evidence="2" id="KW-1185">Reference proteome</keyword>
<name>A0ABN4VQ50_9ACTN</name>
<evidence type="ECO:0000313" key="1">
    <source>
        <dbReference type="EMBL" id="APY88182.1"/>
    </source>
</evidence>
<proteinExistence type="predicted"/>
<reference evidence="1 2" key="1">
    <citation type="submission" date="2016-05" db="EMBL/GenBank/DDBJ databases">
        <authorList>
            <person name="Gu J."/>
        </authorList>
    </citation>
    <scope>NUCLEOTIDE SEQUENCE [LARGE SCALE GENOMIC DNA]</scope>
    <source>
        <strain evidence="1 2">ACCC40021</strain>
    </source>
</reference>
<accession>A0ABN4VQ50</accession>
<evidence type="ECO:0000313" key="2">
    <source>
        <dbReference type="Proteomes" id="UP000187191"/>
    </source>
</evidence>
<sequence>MPAAKPFRLKLADGRTYEGAKFADGFVVVHHPDHPNICTVAISLDALTADQPEGHWLHGATASWYR</sequence>